<sequence>MQRQLKKWLSVIGMFLLAACSGERTAKKIPLDDFFKNPVKTAFKLSPDGKYISYQQPYRNRMNIFVQTIDGKNVTRVTNETEYNIRHYFWVNNNELLFTNDNNRNKSAHLYAVSRNGENFRGLLPVDSVRVRFVNSDNVVNNELLIALNKRDSTIFDVYRLNVSTGKLTLAEQNPGNIIHWFADDSGILRMALAGDGVNETLLFRNSEKEKFRPVITNNFKNKIAPVGYCNTVKSRIYALSNLNRDKTALVEFDCATGKETKVIVSHPEVDISEAGYSPSKHKLLYAGYETWKKERKYLNDSVAAVYKHLEKLLPNTEVRIVDKDSAEQQFIINTFTDKTPGAFYHYSIKTKKLVKLSDINPSIPKDEMCSMKPISYTSRDGLTINGYLTLPLGRREKNLPLIVIPHGGPSFRNSWGFNSEVQFLANRGYAVFQVNFRGSKGYGKKFWIAGFKKWGSEIQNDITDGVKWLINEGIADRKRIGIYGAGFGGYSALHALSFEPDLYACGASQSGFLNLFTYIKAVPPHYRPTLQMYYEMVGNPENEIDQLRAISPVFHTDKIKAPLLIAQDLKDERVNINETNQFVKELKKRKVPITYITKESRAFNFRNPENRVEFYKELEKFFAANLRK</sequence>
<comment type="caution">
    <text evidence="3">The sequence shown here is derived from an EMBL/GenBank/DDBJ whole genome shotgun (WGS) entry which is preliminary data.</text>
</comment>
<dbReference type="Gene3D" id="2.120.10.30">
    <property type="entry name" value="TolB, C-terminal domain"/>
    <property type="match status" value="1"/>
</dbReference>
<evidence type="ECO:0000313" key="3">
    <source>
        <dbReference type="EMBL" id="MFD2161208.1"/>
    </source>
</evidence>
<dbReference type="RefSeq" id="WP_255899920.1">
    <property type="nucleotide sequence ID" value="NZ_JAFMZO010000001.1"/>
</dbReference>
<gene>
    <name evidence="3" type="ORF">ACFSJU_02330</name>
</gene>
<proteinExistence type="predicted"/>
<dbReference type="Pfam" id="PF00326">
    <property type="entry name" value="Peptidase_S9"/>
    <property type="match status" value="1"/>
</dbReference>
<dbReference type="InterPro" id="IPR001375">
    <property type="entry name" value="Peptidase_S9_cat"/>
</dbReference>
<evidence type="ECO:0000259" key="2">
    <source>
        <dbReference type="Pfam" id="PF00326"/>
    </source>
</evidence>
<dbReference type="InterPro" id="IPR029058">
    <property type="entry name" value="AB_hydrolase_fold"/>
</dbReference>
<dbReference type="Proteomes" id="UP001597387">
    <property type="component" value="Unassembled WGS sequence"/>
</dbReference>
<protein>
    <submittedName>
        <fullName evidence="3">Prolyl oligopeptidase family serine peptidase</fullName>
    </submittedName>
</protein>
<keyword evidence="4" id="KW-1185">Reference proteome</keyword>
<organism evidence="3 4">
    <name type="scientific">Paradesertivirga mongoliensis</name>
    <dbReference type="NCBI Taxonomy" id="2100740"/>
    <lineage>
        <taxon>Bacteria</taxon>
        <taxon>Pseudomonadati</taxon>
        <taxon>Bacteroidota</taxon>
        <taxon>Sphingobacteriia</taxon>
        <taxon>Sphingobacteriales</taxon>
        <taxon>Sphingobacteriaceae</taxon>
        <taxon>Paradesertivirga</taxon>
    </lineage>
</organism>
<evidence type="ECO:0000256" key="1">
    <source>
        <dbReference type="ARBA" id="ARBA00022801"/>
    </source>
</evidence>
<dbReference type="SUPFAM" id="SSF53474">
    <property type="entry name" value="alpha/beta-Hydrolases"/>
    <property type="match status" value="1"/>
</dbReference>
<dbReference type="InterPro" id="IPR011042">
    <property type="entry name" value="6-blade_b-propeller_TolB-like"/>
</dbReference>
<reference evidence="4" key="1">
    <citation type="journal article" date="2019" name="Int. J. Syst. Evol. Microbiol.">
        <title>The Global Catalogue of Microorganisms (GCM) 10K type strain sequencing project: providing services to taxonomists for standard genome sequencing and annotation.</title>
        <authorList>
            <consortium name="The Broad Institute Genomics Platform"/>
            <consortium name="The Broad Institute Genome Sequencing Center for Infectious Disease"/>
            <person name="Wu L."/>
            <person name="Ma J."/>
        </authorList>
    </citation>
    <scope>NUCLEOTIDE SEQUENCE [LARGE SCALE GENOMIC DNA]</scope>
    <source>
        <strain evidence="4">KCTC 42217</strain>
    </source>
</reference>
<evidence type="ECO:0000313" key="4">
    <source>
        <dbReference type="Proteomes" id="UP001597387"/>
    </source>
</evidence>
<dbReference type="EMBL" id="JBHUHZ010000001">
    <property type="protein sequence ID" value="MFD2161208.1"/>
    <property type="molecule type" value="Genomic_DNA"/>
</dbReference>
<dbReference type="SUPFAM" id="SSF82171">
    <property type="entry name" value="DPP6 N-terminal domain-like"/>
    <property type="match status" value="1"/>
</dbReference>
<keyword evidence="1" id="KW-0378">Hydrolase</keyword>
<accession>A0ABW4ZGP3</accession>
<name>A0ABW4ZGP3_9SPHI</name>
<dbReference type="Gene3D" id="3.40.50.1820">
    <property type="entry name" value="alpha/beta hydrolase"/>
    <property type="match status" value="1"/>
</dbReference>
<feature type="domain" description="Peptidase S9 prolyl oligopeptidase catalytic" evidence="2">
    <location>
        <begin position="416"/>
        <end position="628"/>
    </location>
</feature>
<dbReference type="PANTHER" id="PTHR42776:SF27">
    <property type="entry name" value="DIPEPTIDYL PEPTIDASE FAMILY MEMBER 6"/>
    <property type="match status" value="1"/>
</dbReference>
<dbReference type="PANTHER" id="PTHR42776">
    <property type="entry name" value="SERINE PEPTIDASE S9 FAMILY MEMBER"/>
    <property type="match status" value="1"/>
</dbReference>
<dbReference type="PROSITE" id="PS51257">
    <property type="entry name" value="PROKAR_LIPOPROTEIN"/>
    <property type="match status" value="1"/>
</dbReference>